<dbReference type="Gene3D" id="2.60.40.10">
    <property type="entry name" value="Immunoglobulins"/>
    <property type="match status" value="2"/>
</dbReference>
<dbReference type="PANTHER" id="PTHR12080">
    <property type="entry name" value="SIGNALING LYMPHOCYTIC ACTIVATION MOLECULE"/>
    <property type="match status" value="1"/>
</dbReference>
<evidence type="ECO:0000256" key="5">
    <source>
        <dbReference type="SAM" id="MobiDB-lite"/>
    </source>
</evidence>
<evidence type="ECO:0000313" key="8">
    <source>
        <dbReference type="Ensembl" id="ENSORLP00015004841.1"/>
    </source>
</evidence>
<reference evidence="8" key="3">
    <citation type="submission" date="2025-08" db="UniProtKB">
        <authorList>
            <consortium name="Ensembl"/>
        </authorList>
    </citation>
    <scope>IDENTIFICATION</scope>
    <source>
        <strain evidence="8">HSOK</strain>
    </source>
</reference>
<reference key="1">
    <citation type="journal article" date="2007" name="Nature">
        <title>The medaka draft genome and insights into vertebrate genome evolution.</title>
        <authorList>
            <person name="Kasahara M."/>
            <person name="Naruse K."/>
            <person name="Sasaki S."/>
            <person name="Nakatani Y."/>
            <person name="Qu W."/>
            <person name="Ahsan B."/>
            <person name="Yamada T."/>
            <person name="Nagayasu Y."/>
            <person name="Doi K."/>
            <person name="Kasai Y."/>
            <person name="Jindo T."/>
            <person name="Kobayashi D."/>
            <person name="Shimada A."/>
            <person name="Toyoda A."/>
            <person name="Kuroki Y."/>
            <person name="Fujiyama A."/>
            <person name="Sasaki T."/>
            <person name="Shimizu A."/>
            <person name="Asakawa S."/>
            <person name="Shimizu N."/>
            <person name="Hashimoto S."/>
            <person name="Yang J."/>
            <person name="Lee Y."/>
            <person name="Matsushima K."/>
            <person name="Sugano S."/>
            <person name="Sakaizumi M."/>
            <person name="Narita T."/>
            <person name="Ohishi K."/>
            <person name="Haga S."/>
            <person name="Ohta F."/>
            <person name="Nomoto H."/>
            <person name="Nogata K."/>
            <person name="Morishita T."/>
            <person name="Endo T."/>
            <person name="Shin-I T."/>
            <person name="Takeda H."/>
            <person name="Morishita S."/>
            <person name="Kohara Y."/>
        </authorList>
    </citation>
    <scope>NUCLEOTIDE SEQUENCE [LARGE SCALE GENOMIC DNA]</scope>
    <source>
        <strain>Hd-rR</strain>
    </source>
</reference>
<dbReference type="AlphaFoldDB" id="A0A3P9HAP5"/>
<dbReference type="SUPFAM" id="SSF48726">
    <property type="entry name" value="Immunoglobulin"/>
    <property type="match status" value="1"/>
</dbReference>
<reference evidence="8 9" key="2">
    <citation type="submission" date="2017-04" db="EMBL/GenBank/DDBJ databases">
        <title>CpG methylation of centromeres and impact of large insertions on vertebrate speciation.</title>
        <authorList>
            <person name="Ichikawa K."/>
            <person name="Yoshimura J."/>
            <person name="Morishita S."/>
        </authorList>
    </citation>
    <scope>NUCLEOTIDE SEQUENCE</scope>
    <source>
        <strain evidence="8 9">HSOK</strain>
    </source>
</reference>
<protein>
    <recommendedName>
        <fullName evidence="7">Immunoglobulin domain-containing protein</fullName>
    </recommendedName>
</protein>
<feature type="transmembrane region" description="Helical" evidence="6">
    <location>
        <begin position="41"/>
        <end position="59"/>
    </location>
</feature>
<dbReference type="InterPro" id="IPR003599">
    <property type="entry name" value="Ig_sub"/>
</dbReference>
<feature type="domain" description="Immunoglobulin" evidence="7">
    <location>
        <begin position="63"/>
        <end position="157"/>
    </location>
</feature>
<dbReference type="InterPro" id="IPR013783">
    <property type="entry name" value="Ig-like_fold"/>
</dbReference>
<keyword evidence="2" id="KW-0732">Signal</keyword>
<evidence type="ECO:0000256" key="4">
    <source>
        <dbReference type="ARBA" id="ARBA00023180"/>
    </source>
</evidence>
<evidence type="ECO:0000256" key="3">
    <source>
        <dbReference type="ARBA" id="ARBA00023136"/>
    </source>
</evidence>
<keyword evidence="6" id="KW-0812">Transmembrane</keyword>
<organism evidence="8 9">
    <name type="scientific">Oryzias latipes</name>
    <name type="common">Japanese rice fish</name>
    <name type="synonym">Japanese killifish</name>
    <dbReference type="NCBI Taxonomy" id="8090"/>
    <lineage>
        <taxon>Eukaryota</taxon>
        <taxon>Metazoa</taxon>
        <taxon>Chordata</taxon>
        <taxon>Craniata</taxon>
        <taxon>Vertebrata</taxon>
        <taxon>Euteleostomi</taxon>
        <taxon>Actinopterygii</taxon>
        <taxon>Neopterygii</taxon>
        <taxon>Teleostei</taxon>
        <taxon>Neoteleostei</taxon>
        <taxon>Acanthomorphata</taxon>
        <taxon>Ovalentaria</taxon>
        <taxon>Atherinomorphae</taxon>
        <taxon>Beloniformes</taxon>
        <taxon>Adrianichthyidae</taxon>
        <taxon>Oryziinae</taxon>
        <taxon>Oryzias</taxon>
    </lineage>
</organism>
<dbReference type="GO" id="GO:0016020">
    <property type="term" value="C:membrane"/>
    <property type="evidence" value="ECO:0007669"/>
    <property type="project" value="UniProtKB-SubCell"/>
</dbReference>
<dbReference type="InterPro" id="IPR015631">
    <property type="entry name" value="CD2/SLAM_rcpt"/>
</dbReference>
<proteinExistence type="predicted"/>
<reference evidence="8" key="4">
    <citation type="submission" date="2025-09" db="UniProtKB">
        <authorList>
            <consortium name="Ensembl"/>
        </authorList>
    </citation>
    <scope>IDENTIFICATION</scope>
    <source>
        <strain evidence="8">HSOK</strain>
    </source>
</reference>
<keyword evidence="6" id="KW-1133">Transmembrane helix</keyword>
<evidence type="ECO:0000256" key="2">
    <source>
        <dbReference type="ARBA" id="ARBA00022729"/>
    </source>
</evidence>
<comment type="subcellular location">
    <subcellularLocation>
        <location evidence="1">Membrane</location>
    </subcellularLocation>
</comment>
<dbReference type="Proteomes" id="UP000265200">
    <property type="component" value="Chromosome 15"/>
</dbReference>
<evidence type="ECO:0000256" key="1">
    <source>
        <dbReference type="ARBA" id="ARBA00004370"/>
    </source>
</evidence>
<keyword evidence="4" id="KW-0325">Glycoprotein</keyword>
<dbReference type="InterPro" id="IPR036179">
    <property type="entry name" value="Ig-like_dom_sf"/>
</dbReference>
<name>A0A3P9HAP5_ORYLA</name>
<evidence type="ECO:0000259" key="7">
    <source>
        <dbReference type="SMART" id="SM00409"/>
    </source>
</evidence>
<dbReference type="PANTHER" id="PTHR12080:SF125">
    <property type="entry name" value="CD48 ANTIGEN-LIKE"/>
    <property type="match status" value="1"/>
</dbReference>
<dbReference type="Ensembl" id="ENSORLT00015006927.1">
    <property type="protein sequence ID" value="ENSORLP00015004841.1"/>
    <property type="gene ID" value="ENSORLG00015005608.1"/>
</dbReference>
<feature type="compositionally biased region" description="Polar residues" evidence="5">
    <location>
        <begin position="305"/>
        <end position="319"/>
    </location>
</feature>
<feature type="compositionally biased region" description="Basic and acidic residues" evidence="5">
    <location>
        <begin position="292"/>
        <end position="302"/>
    </location>
</feature>
<feature type="transmembrane region" description="Helical" evidence="6">
    <location>
        <begin position="254"/>
        <end position="277"/>
    </location>
</feature>
<sequence>MWFVHESLKRDKKIKRKKLKRKLYTFKGFFETAEDYRRGSVAMGSLVALCVLIVVLGFVKTELQNKEFALGGNLTLKPAASPSSISSITWKHNDNLLAEQLNKESPPDYYPPTEKRISLNFKTGELSITKLTEKDAGKYNVEINNVIQNVGYQVKIIKRVPVPTVVVQPLACSDTTSDCTLDCQGDVTGAGTVRYFWKEDEGDWKESAKKKEIKNDADMQKIKEFFCKVKNSVSDEESPATKNPFYKPETTSSAGMVAGILIAILLLLGAAGGVFGLHKKGLLMSVRNRTDKANGKDHEEGKGLTGTSNPSPEGSNSAATVPPQNPPPKDPPPTTSPEPSSKV</sequence>
<evidence type="ECO:0000313" key="9">
    <source>
        <dbReference type="Proteomes" id="UP000265200"/>
    </source>
</evidence>
<feature type="compositionally biased region" description="Pro residues" evidence="5">
    <location>
        <begin position="323"/>
        <end position="336"/>
    </location>
</feature>
<keyword evidence="3 6" id="KW-0472">Membrane</keyword>
<dbReference type="SMART" id="SM00409">
    <property type="entry name" value="IG"/>
    <property type="match status" value="1"/>
</dbReference>
<feature type="region of interest" description="Disordered" evidence="5">
    <location>
        <begin position="292"/>
        <end position="343"/>
    </location>
</feature>
<accession>A0A3P9HAP5</accession>
<evidence type="ECO:0000256" key="6">
    <source>
        <dbReference type="SAM" id="Phobius"/>
    </source>
</evidence>